<protein>
    <submittedName>
        <fullName evidence="1">Uncharacterized protein</fullName>
    </submittedName>
</protein>
<organism evidence="1">
    <name type="scientific">marine sediment metagenome</name>
    <dbReference type="NCBI Taxonomy" id="412755"/>
    <lineage>
        <taxon>unclassified sequences</taxon>
        <taxon>metagenomes</taxon>
        <taxon>ecological metagenomes</taxon>
    </lineage>
</organism>
<dbReference type="EMBL" id="LAZR01000835">
    <property type="protein sequence ID" value="KKN56690.1"/>
    <property type="molecule type" value="Genomic_DNA"/>
</dbReference>
<proteinExistence type="predicted"/>
<accession>A0A0F9RJJ7</accession>
<dbReference type="AlphaFoldDB" id="A0A0F9RJJ7"/>
<gene>
    <name evidence="1" type="ORF">LCGC14_0570070</name>
</gene>
<name>A0A0F9RJJ7_9ZZZZ</name>
<reference evidence="1" key="1">
    <citation type="journal article" date="2015" name="Nature">
        <title>Complex archaea that bridge the gap between prokaryotes and eukaryotes.</title>
        <authorList>
            <person name="Spang A."/>
            <person name="Saw J.H."/>
            <person name="Jorgensen S.L."/>
            <person name="Zaremba-Niedzwiedzka K."/>
            <person name="Martijn J."/>
            <person name="Lind A.E."/>
            <person name="van Eijk R."/>
            <person name="Schleper C."/>
            <person name="Guy L."/>
            <person name="Ettema T.J."/>
        </authorList>
    </citation>
    <scope>NUCLEOTIDE SEQUENCE</scope>
</reference>
<comment type="caution">
    <text evidence="1">The sequence shown here is derived from an EMBL/GenBank/DDBJ whole genome shotgun (WGS) entry which is preliminary data.</text>
</comment>
<evidence type="ECO:0000313" key="1">
    <source>
        <dbReference type="EMBL" id="KKN56690.1"/>
    </source>
</evidence>
<sequence>MVQMTLFLGEKQEAKVNKLKELWHKNKHDTVLQIIDEHKED</sequence>